<organism evidence="1 2">
    <name type="scientific">Pseudomonas asturiensis</name>
    <dbReference type="NCBI Taxonomy" id="1190415"/>
    <lineage>
        <taxon>Bacteria</taxon>
        <taxon>Pseudomonadati</taxon>
        <taxon>Pseudomonadota</taxon>
        <taxon>Gammaproteobacteria</taxon>
        <taxon>Pseudomonadales</taxon>
        <taxon>Pseudomonadaceae</taxon>
        <taxon>Pseudomonas</taxon>
    </lineage>
</organism>
<gene>
    <name evidence="1" type="ORF">N015_22890</name>
</gene>
<dbReference type="Proteomes" id="UP000464644">
    <property type="component" value="Chromosome"/>
</dbReference>
<proteinExistence type="predicted"/>
<protein>
    <recommendedName>
        <fullName evidence="3">AAA domain-containing protein, AbiEii toxin, Type IV TA system</fullName>
    </recommendedName>
</protein>
<dbReference type="PANTHER" id="PTHR43581:SF2">
    <property type="entry name" value="EXCINUCLEASE ATPASE SUBUNIT"/>
    <property type="match status" value="1"/>
</dbReference>
<sequence>MPIIVGLRIEERLLDLVTPEMLDVGKIFEVDSINLLLGKNGSGKTRLLNLIAEAISAPGSNGSKVYIQGRAGDVSILNRDESDLCAIYYSGLPYRRKMSRRGGLIDASPNNKNTDQITEEHGRMRQLGEIATALGVDTKLKASLSYSKSIHRSILVPALKQARQITNASLSSLIKSLKNQESTSLKDPGQLKELDSLIETMLTDIAEFLDEYVEAHLPGRDYIYYLSGLESLLEEEDHEGENYALAFLNYLGLVSGDYFAELDLLHELVARSQEAIRNYGGVPVYSERSISFSIDGLGHLNAIHQYDAPIKIEWTMLSSGLHALIDQFAHIGDAIEKAARRGRDSILLMIDEGDAYLHLDWQRKYLTLLNKYLGRLKRHYELRSLQVLLASHSPLIAADMPGLFVTNLDSDVRIKTFGAPIEDVIAGSFESSSLGVFAASKINEIYDRARRNKLSNADKRLIEEIGDEAIRSALMRGGWS</sequence>
<keyword evidence="2" id="KW-1185">Reference proteome</keyword>
<dbReference type="InterPro" id="IPR051396">
    <property type="entry name" value="Bact_Antivir_Def_Nuclease"/>
</dbReference>
<evidence type="ECO:0000313" key="1">
    <source>
        <dbReference type="EMBL" id="QHF05096.1"/>
    </source>
</evidence>
<dbReference type="SUPFAM" id="SSF52540">
    <property type="entry name" value="P-loop containing nucleoside triphosphate hydrolases"/>
    <property type="match status" value="1"/>
</dbReference>
<evidence type="ECO:0008006" key="3">
    <source>
        <dbReference type="Google" id="ProtNLM"/>
    </source>
</evidence>
<dbReference type="EMBL" id="CP047265">
    <property type="protein sequence ID" value="QHF05096.1"/>
    <property type="molecule type" value="Genomic_DNA"/>
</dbReference>
<evidence type="ECO:0000313" key="2">
    <source>
        <dbReference type="Proteomes" id="UP000464644"/>
    </source>
</evidence>
<dbReference type="InterPro" id="IPR027417">
    <property type="entry name" value="P-loop_NTPase"/>
</dbReference>
<dbReference type="RefSeq" id="WP_152535001.1">
    <property type="nucleotide sequence ID" value="NZ_CP047265.1"/>
</dbReference>
<accession>A0ABX6HHL6</accession>
<dbReference type="Gene3D" id="3.40.50.300">
    <property type="entry name" value="P-loop containing nucleotide triphosphate hydrolases"/>
    <property type="match status" value="1"/>
</dbReference>
<name>A0ABX6HHL6_9PSED</name>
<dbReference type="PANTHER" id="PTHR43581">
    <property type="entry name" value="ATP/GTP PHOSPHATASE"/>
    <property type="match status" value="1"/>
</dbReference>
<reference evidence="1 2" key="1">
    <citation type="journal article" date="2014" name="Genome Announc.">
        <title>Draft Genome Sequences of a Phylogenetically Diverse Suite of Pseudomonas syringae Strains from Multiple Source Populations.</title>
        <authorList>
            <person name="Baltrus D.A."/>
            <person name="Yourstone S."/>
            <person name="Lind A."/>
            <person name="Guilbaud C."/>
            <person name="Sands D.C."/>
            <person name="Jones C.D."/>
            <person name="Morris C.E."/>
            <person name="Dangl J.L."/>
        </authorList>
    </citation>
    <scope>NUCLEOTIDE SEQUENCE [LARGE SCALE GENOMIC DNA]</scope>
    <source>
        <strain evidence="1 2">CC1524</strain>
    </source>
</reference>